<dbReference type="Proteomes" id="UP000544551">
    <property type="component" value="Unassembled WGS sequence"/>
</dbReference>
<feature type="transmembrane region" description="Helical" evidence="9">
    <location>
        <begin position="419"/>
        <end position="439"/>
    </location>
</feature>
<evidence type="ECO:0000256" key="8">
    <source>
        <dbReference type="SAM" id="MobiDB-lite"/>
    </source>
</evidence>
<evidence type="ECO:0000256" key="7">
    <source>
        <dbReference type="RuleBase" id="RU362091"/>
    </source>
</evidence>
<feature type="transmembrane region" description="Helical" evidence="9">
    <location>
        <begin position="266"/>
        <end position="288"/>
    </location>
</feature>
<dbReference type="InterPro" id="IPR038377">
    <property type="entry name" value="Na/Glc_symporter_sf"/>
</dbReference>
<evidence type="ECO:0000256" key="1">
    <source>
        <dbReference type="ARBA" id="ARBA00004141"/>
    </source>
</evidence>
<evidence type="ECO:0000256" key="9">
    <source>
        <dbReference type="SAM" id="Phobius"/>
    </source>
</evidence>
<dbReference type="EMBL" id="JABAFZ010000011">
    <property type="protein sequence ID" value="NME90383.1"/>
    <property type="molecule type" value="Genomic_DNA"/>
</dbReference>
<dbReference type="Pfam" id="PF00474">
    <property type="entry name" value="SSF"/>
    <property type="match status" value="1"/>
</dbReference>
<dbReference type="PANTHER" id="PTHR48086:SF7">
    <property type="entry name" value="SODIUM-SOLUTE SYMPORTER-RELATED"/>
    <property type="match status" value="1"/>
</dbReference>
<feature type="transmembrane region" description="Helical" evidence="9">
    <location>
        <begin position="183"/>
        <end position="205"/>
    </location>
</feature>
<feature type="transmembrane region" description="Helical" evidence="9">
    <location>
        <begin position="364"/>
        <end position="383"/>
    </location>
</feature>
<dbReference type="PROSITE" id="PS50283">
    <property type="entry name" value="NA_SOLUT_SYMP_3"/>
    <property type="match status" value="1"/>
</dbReference>
<name>A0AB36CNE7_9CORY</name>
<dbReference type="AlphaFoldDB" id="A0AB36CNE7"/>
<feature type="transmembrane region" description="Helical" evidence="9">
    <location>
        <begin position="150"/>
        <end position="171"/>
    </location>
</feature>
<keyword evidence="4 9" id="KW-0812">Transmembrane</keyword>
<comment type="subcellular location">
    <subcellularLocation>
        <location evidence="1">Membrane</location>
        <topology evidence="1">Multi-pass membrane protein</topology>
    </subcellularLocation>
</comment>
<organism evidence="10 11">
    <name type="scientific">Corynebacterium stationis</name>
    <dbReference type="NCBI Taxonomy" id="1705"/>
    <lineage>
        <taxon>Bacteria</taxon>
        <taxon>Bacillati</taxon>
        <taxon>Actinomycetota</taxon>
        <taxon>Actinomycetes</taxon>
        <taxon>Mycobacteriales</taxon>
        <taxon>Corynebacteriaceae</taxon>
        <taxon>Corynebacterium</taxon>
    </lineage>
</organism>
<keyword evidence="3" id="KW-0813">Transport</keyword>
<keyword evidence="5 9" id="KW-1133">Transmembrane helix</keyword>
<feature type="transmembrane region" description="Helical" evidence="9">
    <location>
        <begin position="389"/>
        <end position="412"/>
    </location>
</feature>
<proteinExistence type="inferred from homology"/>
<dbReference type="GO" id="GO:0022857">
    <property type="term" value="F:transmembrane transporter activity"/>
    <property type="evidence" value="ECO:0007669"/>
    <property type="project" value="InterPro"/>
</dbReference>
<evidence type="ECO:0000256" key="6">
    <source>
        <dbReference type="ARBA" id="ARBA00023136"/>
    </source>
</evidence>
<evidence type="ECO:0000313" key="10">
    <source>
        <dbReference type="EMBL" id="NME90383.1"/>
    </source>
</evidence>
<reference evidence="10 11" key="1">
    <citation type="submission" date="2020-04" db="EMBL/GenBank/DDBJ databases">
        <authorList>
            <person name="Hitch T.C.A."/>
            <person name="Wylensek D."/>
            <person name="Clavel T."/>
        </authorList>
    </citation>
    <scope>NUCLEOTIDE SEQUENCE [LARGE SCALE GENOMIC DNA]</scope>
    <source>
        <strain evidence="10 11">BL-383-APC-3D</strain>
    </source>
</reference>
<feature type="transmembrane region" description="Helical" evidence="9">
    <location>
        <begin position="6"/>
        <end position="25"/>
    </location>
</feature>
<evidence type="ECO:0000313" key="11">
    <source>
        <dbReference type="Proteomes" id="UP000544551"/>
    </source>
</evidence>
<evidence type="ECO:0000256" key="3">
    <source>
        <dbReference type="ARBA" id="ARBA00022448"/>
    </source>
</evidence>
<dbReference type="GO" id="GO:0005886">
    <property type="term" value="C:plasma membrane"/>
    <property type="evidence" value="ECO:0007669"/>
    <property type="project" value="TreeGrafter"/>
</dbReference>
<dbReference type="CDD" id="cd10322">
    <property type="entry name" value="SLC5sbd"/>
    <property type="match status" value="1"/>
</dbReference>
<dbReference type="InterPro" id="IPR050277">
    <property type="entry name" value="Sodium:Solute_Symporter"/>
</dbReference>
<accession>A0AB36CNE7</accession>
<evidence type="ECO:0000256" key="2">
    <source>
        <dbReference type="ARBA" id="ARBA00006434"/>
    </source>
</evidence>
<evidence type="ECO:0000256" key="5">
    <source>
        <dbReference type="ARBA" id="ARBA00022989"/>
    </source>
</evidence>
<feature type="transmembrane region" description="Helical" evidence="9">
    <location>
        <begin position="225"/>
        <end position="245"/>
    </location>
</feature>
<feature type="transmembrane region" description="Helical" evidence="9">
    <location>
        <begin position="445"/>
        <end position="464"/>
    </location>
</feature>
<feature type="transmembrane region" description="Helical" evidence="9">
    <location>
        <begin position="46"/>
        <end position="71"/>
    </location>
</feature>
<dbReference type="PANTHER" id="PTHR48086">
    <property type="entry name" value="SODIUM/PROLINE SYMPORTER-RELATED"/>
    <property type="match status" value="1"/>
</dbReference>
<feature type="transmembrane region" description="Helical" evidence="9">
    <location>
        <begin position="119"/>
        <end position="144"/>
    </location>
</feature>
<gene>
    <name evidence="10" type="ORF">HF853_12030</name>
</gene>
<dbReference type="Gene3D" id="1.20.1730.10">
    <property type="entry name" value="Sodium/glucose cotransporter"/>
    <property type="match status" value="1"/>
</dbReference>
<keyword evidence="6 9" id="KW-0472">Membrane</keyword>
<feature type="transmembrane region" description="Helical" evidence="9">
    <location>
        <begin position="77"/>
        <end position="98"/>
    </location>
</feature>
<evidence type="ECO:0000256" key="4">
    <source>
        <dbReference type="ARBA" id="ARBA00022692"/>
    </source>
</evidence>
<dbReference type="InterPro" id="IPR001734">
    <property type="entry name" value="Na/solute_symporter"/>
</dbReference>
<feature type="region of interest" description="Disordered" evidence="8">
    <location>
        <begin position="472"/>
        <end position="497"/>
    </location>
</feature>
<comment type="similarity">
    <text evidence="2 7">Belongs to the sodium:solute symporter (SSF) (TC 2.A.21) family.</text>
</comment>
<dbReference type="RefSeq" id="WP_168970465.1">
    <property type="nucleotide sequence ID" value="NZ_JABAFZ010000011.1"/>
</dbReference>
<protein>
    <submittedName>
        <fullName evidence="10">Sodium:solute symporter family protein</fullName>
    </submittedName>
</protein>
<sequence length="497" mass="52764">MDIGTTVLISVTSLIVIGIGAYIAYVVGKKHNSSEDWMVGGRSLPVYVVGFSQAATAVGGGVLVAHVGIAYAWGLSVFWYELFVVVGMIIILLFAKWLHKGNFSTIPEIFTRIFGNSRVLLALIAVAVILVPFGWLATQFVAFASLFGQVTGIAMTPLIIVMALISVLFVLPGGLTSVAWSDFFFGVFMVIGSFIVAGFAIQRAGGLGEIFSNVPSEIASVPQGFGAAGVMTILLWGFSILPGTVTNQMYYQRIFAAKNVREGRQGIYIAAAGIILAGFYALAIGLAVRAMNGSLGINGREQAAGWFLGEIPSWLLALYGSFLMATIVSTTGSALQSVVANMVHDLRNAFVSEERLANTNTVSVSRWCTIAVTVVAALLAVLYPQALDLLVATYAYSASVLAVPLIAGMILIKRGQIPVVVSYISMAAGLIGCGIAHIIGTNIPYAIFGILASLVAFTTAYMAVKSQIKEPRLPNDAEDPNHSREVNKNQETISKQD</sequence>
<comment type="caution">
    <text evidence="10">The sequence shown here is derived from an EMBL/GenBank/DDBJ whole genome shotgun (WGS) entry which is preliminary data.</text>
</comment>